<dbReference type="PANTHER" id="PTHR36842">
    <property type="entry name" value="PROTEIN TOLB HOMOLOG"/>
    <property type="match status" value="1"/>
</dbReference>
<dbReference type="Gene3D" id="3.40.50.10070">
    <property type="entry name" value="TolB, N-terminal domain"/>
    <property type="match status" value="1"/>
</dbReference>
<dbReference type="AlphaFoldDB" id="A0A8J6N971"/>
<evidence type="ECO:0000256" key="3">
    <source>
        <dbReference type="ARBA" id="ARBA00022729"/>
    </source>
</evidence>
<dbReference type="Gene3D" id="2.120.10.30">
    <property type="entry name" value="TolB, C-terminal domain"/>
    <property type="match status" value="1"/>
</dbReference>
<protein>
    <submittedName>
        <fullName evidence="6">Tol-Pal system beta propeller repeat protein TolB</fullName>
    </submittedName>
</protein>
<dbReference type="SUPFAM" id="SSF52964">
    <property type="entry name" value="TolB, N-terminal domain"/>
    <property type="match status" value="1"/>
</dbReference>
<dbReference type="SUPFAM" id="SSF69304">
    <property type="entry name" value="Tricorn protease N-terminal domain"/>
    <property type="match status" value="1"/>
</dbReference>
<name>A0A8J6N971_9BACT</name>
<sequence length="427" mass="48030">MKQFSIFTLFILFFWINVPALQAQDRVYLDITSPGSRKINVAVPQFTNQAFPQLADRKGQDFARLLERSLDIQGIFSIITDKKHLHNQKANWNQLGADYVILGNYSSLQKAIQLELRLLDVSADRVITGKRYNGTSGQEDEILYRFTDHVVLELTGQPGIASTTLAFISDASGKKELYTSDPLGRKIRQITRHKSLVISPRFTPDGQSLSYTSFHSGNSNLYITDLHKKSRGNRVLSRQPGMNLAPAWNPDGRSMILTLSKNGSPDLYHVDRNGRILKQLTKRAGINVSPAMSPDGKRIAFVSDRSGTPQLYIMELTNGNVQRITFVGNENTEPVWSPKGDMIAYTGRINGSYQIFTIQPGPRNKPFQVTKGLGQNEQPCWAPDGNQLLFVNKNGDKSHLYLIHKNGSNKRQFFSFQGNVSAPRWTR</sequence>
<evidence type="ECO:0000256" key="4">
    <source>
        <dbReference type="ARBA" id="ARBA00022764"/>
    </source>
</evidence>
<feature type="domain" description="TolB N-terminal" evidence="5">
    <location>
        <begin position="28"/>
        <end position="124"/>
    </location>
</feature>
<organism evidence="6 7">
    <name type="scientific">Candidatus Desulfatifera sulfidica</name>
    <dbReference type="NCBI Taxonomy" id="2841691"/>
    <lineage>
        <taxon>Bacteria</taxon>
        <taxon>Pseudomonadati</taxon>
        <taxon>Thermodesulfobacteriota</taxon>
        <taxon>Desulfobulbia</taxon>
        <taxon>Desulfobulbales</taxon>
        <taxon>Desulfobulbaceae</taxon>
        <taxon>Candidatus Desulfatifera</taxon>
    </lineage>
</organism>
<dbReference type="Proteomes" id="UP000599024">
    <property type="component" value="Unassembled WGS sequence"/>
</dbReference>
<dbReference type="InterPro" id="IPR014167">
    <property type="entry name" value="Tol-Pal_TolB"/>
</dbReference>
<evidence type="ECO:0000259" key="5">
    <source>
        <dbReference type="Pfam" id="PF04052"/>
    </source>
</evidence>
<evidence type="ECO:0000313" key="6">
    <source>
        <dbReference type="EMBL" id="MBC8208351.1"/>
    </source>
</evidence>
<dbReference type="Pfam" id="PF07676">
    <property type="entry name" value="PD40"/>
    <property type="match status" value="5"/>
</dbReference>
<dbReference type="HAMAP" id="MF_00671">
    <property type="entry name" value="TolB"/>
    <property type="match status" value="1"/>
</dbReference>
<keyword evidence="3" id="KW-0732">Signal</keyword>
<comment type="similarity">
    <text evidence="2">Belongs to the TolB family.</text>
</comment>
<dbReference type="NCBIfam" id="TIGR02800">
    <property type="entry name" value="propeller_TolB"/>
    <property type="match status" value="1"/>
</dbReference>
<comment type="subcellular location">
    <subcellularLocation>
        <location evidence="1">Periplasm</location>
    </subcellularLocation>
</comment>
<dbReference type="PANTHER" id="PTHR36842:SF1">
    <property type="entry name" value="PROTEIN TOLB"/>
    <property type="match status" value="1"/>
</dbReference>
<dbReference type="GO" id="GO:0042597">
    <property type="term" value="C:periplasmic space"/>
    <property type="evidence" value="ECO:0007669"/>
    <property type="project" value="UniProtKB-SubCell"/>
</dbReference>
<accession>A0A8J6N971</accession>
<dbReference type="EMBL" id="JACNLK010000035">
    <property type="protein sequence ID" value="MBC8208351.1"/>
    <property type="molecule type" value="Genomic_DNA"/>
</dbReference>
<comment type="caution">
    <text evidence="6">The sequence shown here is derived from an EMBL/GenBank/DDBJ whole genome shotgun (WGS) entry which is preliminary data.</text>
</comment>
<evidence type="ECO:0000256" key="2">
    <source>
        <dbReference type="ARBA" id="ARBA00009820"/>
    </source>
</evidence>
<dbReference type="InterPro" id="IPR007195">
    <property type="entry name" value="TolB_N"/>
</dbReference>
<evidence type="ECO:0000313" key="7">
    <source>
        <dbReference type="Proteomes" id="UP000599024"/>
    </source>
</evidence>
<dbReference type="GO" id="GO:0017038">
    <property type="term" value="P:protein import"/>
    <property type="evidence" value="ECO:0007669"/>
    <property type="project" value="InterPro"/>
</dbReference>
<evidence type="ECO:0000256" key="1">
    <source>
        <dbReference type="ARBA" id="ARBA00004418"/>
    </source>
</evidence>
<keyword evidence="4" id="KW-0574">Periplasm</keyword>
<proteinExistence type="inferred from homology"/>
<gene>
    <name evidence="6" type="primary">tolB</name>
    <name evidence="6" type="ORF">H8E79_04185</name>
</gene>
<reference evidence="6 7" key="1">
    <citation type="submission" date="2020-08" db="EMBL/GenBank/DDBJ databases">
        <title>Bridging the membrane lipid divide: bacteria of the FCB group superphylum have the potential to synthesize archaeal ether lipids.</title>
        <authorList>
            <person name="Villanueva L."/>
            <person name="Von Meijenfeldt F.A.B."/>
            <person name="Westbye A.B."/>
            <person name="Yadav S."/>
            <person name="Hopmans E.C."/>
            <person name="Dutilh B.E."/>
            <person name="Sinninghe Damste J.S."/>
        </authorList>
    </citation>
    <scope>NUCLEOTIDE SEQUENCE [LARGE SCALE GENOMIC DNA]</scope>
    <source>
        <strain evidence="6">NIOZ-UU81</strain>
    </source>
</reference>
<dbReference type="Pfam" id="PF04052">
    <property type="entry name" value="TolB_N"/>
    <property type="match status" value="1"/>
</dbReference>
<dbReference type="InterPro" id="IPR011659">
    <property type="entry name" value="WD40"/>
</dbReference>
<dbReference type="InterPro" id="IPR011042">
    <property type="entry name" value="6-blade_b-propeller_TolB-like"/>
</dbReference>